<evidence type="ECO:0000313" key="2">
    <source>
        <dbReference type="Proteomes" id="UP001501598"/>
    </source>
</evidence>
<evidence type="ECO:0000313" key="1">
    <source>
        <dbReference type="EMBL" id="GAA4558740.1"/>
    </source>
</evidence>
<dbReference type="RefSeq" id="WP_345426949.1">
    <property type="nucleotide sequence ID" value="NZ_BAABGT010000115.1"/>
</dbReference>
<sequence>MGSPADLVDVLDLVVRHEIVLPLVDRESPLVEAATAHRYPESGAAFGKVVLRP</sequence>
<evidence type="ECO:0008006" key="3">
    <source>
        <dbReference type="Google" id="ProtNLM"/>
    </source>
</evidence>
<dbReference type="Gene3D" id="3.90.180.10">
    <property type="entry name" value="Medium-chain alcohol dehydrogenases, catalytic domain"/>
    <property type="match status" value="1"/>
</dbReference>
<proteinExistence type="predicted"/>
<organism evidence="1 2">
    <name type="scientific">Pseudonocardia xishanensis</name>
    <dbReference type="NCBI Taxonomy" id="630995"/>
    <lineage>
        <taxon>Bacteria</taxon>
        <taxon>Bacillati</taxon>
        <taxon>Actinomycetota</taxon>
        <taxon>Actinomycetes</taxon>
        <taxon>Pseudonocardiales</taxon>
        <taxon>Pseudonocardiaceae</taxon>
        <taxon>Pseudonocardia</taxon>
    </lineage>
</organism>
<accession>A0ABP8S389</accession>
<dbReference type="Pfam" id="PF13602">
    <property type="entry name" value="ADH_zinc_N_2"/>
    <property type="match status" value="1"/>
</dbReference>
<comment type="caution">
    <text evidence="1">The sequence shown here is derived from an EMBL/GenBank/DDBJ whole genome shotgun (WGS) entry which is preliminary data.</text>
</comment>
<name>A0ABP8S389_9PSEU</name>
<keyword evidence="2" id="KW-1185">Reference proteome</keyword>
<protein>
    <recommendedName>
        <fullName evidence="3">Zinc-binding alcohol dehydrogenase family protein</fullName>
    </recommendedName>
</protein>
<reference evidence="2" key="1">
    <citation type="journal article" date="2019" name="Int. J. Syst. Evol. Microbiol.">
        <title>The Global Catalogue of Microorganisms (GCM) 10K type strain sequencing project: providing services to taxonomists for standard genome sequencing and annotation.</title>
        <authorList>
            <consortium name="The Broad Institute Genomics Platform"/>
            <consortium name="The Broad Institute Genome Sequencing Center for Infectious Disease"/>
            <person name="Wu L."/>
            <person name="Ma J."/>
        </authorList>
    </citation>
    <scope>NUCLEOTIDE SEQUENCE [LARGE SCALE GENOMIC DNA]</scope>
    <source>
        <strain evidence="2">JCM 17906</strain>
    </source>
</reference>
<dbReference type="Proteomes" id="UP001501598">
    <property type="component" value="Unassembled WGS sequence"/>
</dbReference>
<dbReference type="EMBL" id="BAABGT010000115">
    <property type="protein sequence ID" value="GAA4558740.1"/>
    <property type="molecule type" value="Genomic_DNA"/>
</dbReference>
<gene>
    <name evidence="1" type="ORF">GCM10023175_65440</name>
</gene>